<sequence>MKTLVLIFVLINISSSLAKPNHINGGFSLDLIDRDSPQSPLYNPSYAQFDHLKNAFQRSTYRASHLSKRAGFTIDLIERESLLSPFYNAKYASSDRLKSAFLGSMSGASHFSRKSGLIDADISNNFGEYLMSIDIGTPPVKVLGIVDTGSDLTWAQCEPCESCYEQVGPILVPSNSSTYQPLTCQNKGFLCQPTSQHSCDSNNICRYKIGYGDGSHTTGDLAIDTFWFGQTSFKNVVFGCGHDNNGKFNKEGSGIIGLGGGPLSLINQLDVVTQGIFSYCLIPNFNDGTNQTSKMQFGYYAKVTGPNVVSTPLVKKDPSTFYYLTLESVLVGQNNVSSNNSFSKKDVQEGNIIIDSGTTLTFIDQELYEELTLDLTEVLGSPIALDPDGFFQYCYKDLNMDTVPTVTFRFTDADVELPPVNTFLEVQKGMSCLTIVPSTDIAIFGNLSQRYLLVGYDLINNKVYFKHVDCTKYA</sequence>
<feature type="signal peptide" evidence="6">
    <location>
        <begin position="1"/>
        <end position="18"/>
    </location>
</feature>
<feature type="domain" description="Peptidase A1" evidence="7">
    <location>
        <begin position="129"/>
        <end position="466"/>
    </location>
</feature>
<keyword evidence="9" id="KW-1185">Reference proteome</keyword>
<reference evidence="8" key="1">
    <citation type="journal article" date="2022" name="Int. J. Mol. Sci.">
        <title>Draft Genome of Tanacetum Coccineum: Genomic Comparison of Closely Related Tanacetum-Family Plants.</title>
        <authorList>
            <person name="Yamashiro T."/>
            <person name="Shiraishi A."/>
            <person name="Nakayama K."/>
            <person name="Satake H."/>
        </authorList>
    </citation>
    <scope>NUCLEOTIDE SEQUENCE</scope>
</reference>
<dbReference type="PROSITE" id="PS51767">
    <property type="entry name" value="PEPTIDASE_A1"/>
    <property type="match status" value="1"/>
</dbReference>
<evidence type="ECO:0000256" key="2">
    <source>
        <dbReference type="ARBA" id="ARBA00022670"/>
    </source>
</evidence>
<dbReference type="SUPFAM" id="SSF50630">
    <property type="entry name" value="Acid proteases"/>
    <property type="match status" value="1"/>
</dbReference>
<keyword evidence="2" id="KW-0645">Protease</keyword>
<dbReference type="EMBL" id="BQNB010012355">
    <property type="protein sequence ID" value="GJT02520.1"/>
    <property type="molecule type" value="Genomic_DNA"/>
</dbReference>
<dbReference type="PANTHER" id="PTHR47967:SF128">
    <property type="entry name" value="ASPARTIC PROTEINASE CDR1-LIKE"/>
    <property type="match status" value="1"/>
</dbReference>
<dbReference type="Pfam" id="PF14541">
    <property type="entry name" value="TAXi_C"/>
    <property type="match status" value="1"/>
</dbReference>
<protein>
    <submittedName>
        <fullName evidence="8">Aspartic proteinase CDR1-like protein</fullName>
    </submittedName>
</protein>
<dbReference type="InterPro" id="IPR032799">
    <property type="entry name" value="TAXi_C"/>
</dbReference>
<dbReference type="InterPro" id="IPR034161">
    <property type="entry name" value="Pepsin-like_plant"/>
</dbReference>
<evidence type="ECO:0000256" key="1">
    <source>
        <dbReference type="ARBA" id="ARBA00007447"/>
    </source>
</evidence>
<evidence type="ECO:0000313" key="9">
    <source>
        <dbReference type="Proteomes" id="UP001151760"/>
    </source>
</evidence>
<accession>A0ABQ5AIQ8</accession>
<comment type="caution">
    <text evidence="8">The sequence shown here is derived from an EMBL/GenBank/DDBJ whole genome shotgun (WGS) entry which is preliminary data.</text>
</comment>
<name>A0ABQ5AIQ8_9ASTR</name>
<keyword evidence="5" id="KW-0325">Glycoprotein</keyword>
<dbReference type="InterPro" id="IPR033121">
    <property type="entry name" value="PEPTIDASE_A1"/>
</dbReference>
<dbReference type="Pfam" id="PF14543">
    <property type="entry name" value="TAXi_N"/>
    <property type="match status" value="1"/>
</dbReference>
<dbReference type="InterPro" id="IPR001969">
    <property type="entry name" value="Aspartic_peptidase_AS"/>
</dbReference>
<dbReference type="CDD" id="cd05476">
    <property type="entry name" value="pepsin_A_like_plant"/>
    <property type="match status" value="1"/>
</dbReference>
<reference evidence="8" key="2">
    <citation type="submission" date="2022-01" db="EMBL/GenBank/DDBJ databases">
        <authorList>
            <person name="Yamashiro T."/>
            <person name="Shiraishi A."/>
            <person name="Satake H."/>
            <person name="Nakayama K."/>
        </authorList>
    </citation>
    <scope>NUCLEOTIDE SEQUENCE</scope>
</reference>
<evidence type="ECO:0000256" key="4">
    <source>
        <dbReference type="ARBA" id="ARBA00022801"/>
    </source>
</evidence>
<keyword evidence="6" id="KW-0732">Signal</keyword>
<dbReference type="Gene3D" id="2.40.70.10">
    <property type="entry name" value="Acid Proteases"/>
    <property type="match status" value="2"/>
</dbReference>
<keyword evidence="4" id="KW-0378">Hydrolase</keyword>
<feature type="chain" id="PRO_5047126330" evidence="6">
    <location>
        <begin position="19"/>
        <end position="474"/>
    </location>
</feature>
<comment type="similarity">
    <text evidence="1">Belongs to the peptidase A1 family.</text>
</comment>
<evidence type="ECO:0000259" key="7">
    <source>
        <dbReference type="PROSITE" id="PS51767"/>
    </source>
</evidence>
<organism evidence="8 9">
    <name type="scientific">Tanacetum coccineum</name>
    <dbReference type="NCBI Taxonomy" id="301880"/>
    <lineage>
        <taxon>Eukaryota</taxon>
        <taxon>Viridiplantae</taxon>
        <taxon>Streptophyta</taxon>
        <taxon>Embryophyta</taxon>
        <taxon>Tracheophyta</taxon>
        <taxon>Spermatophyta</taxon>
        <taxon>Magnoliopsida</taxon>
        <taxon>eudicotyledons</taxon>
        <taxon>Gunneridae</taxon>
        <taxon>Pentapetalae</taxon>
        <taxon>asterids</taxon>
        <taxon>campanulids</taxon>
        <taxon>Asterales</taxon>
        <taxon>Asteraceae</taxon>
        <taxon>Asteroideae</taxon>
        <taxon>Anthemideae</taxon>
        <taxon>Anthemidinae</taxon>
        <taxon>Tanacetum</taxon>
    </lineage>
</organism>
<dbReference type="PROSITE" id="PS00141">
    <property type="entry name" value="ASP_PROTEASE"/>
    <property type="match status" value="2"/>
</dbReference>
<keyword evidence="3" id="KW-0064">Aspartyl protease</keyword>
<dbReference type="InterPro" id="IPR032861">
    <property type="entry name" value="TAXi_N"/>
</dbReference>
<gene>
    <name evidence="8" type="ORF">Tco_0823689</name>
</gene>
<dbReference type="Proteomes" id="UP001151760">
    <property type="component" value="Unassembled WGS sequence"/>
</dbReference>
<evidence type="ECO:0000256" key="5">
    <source>
        <dbReference type="ARBA" id="ARBA00023180"/>
    </source>
</evidence>
<evidence type="ECO:0000313" key="8">
    <source>
        <dbReference type="EMBL" id="GJT02520.1"/>
    </source>
</evidence>
<evidence type="ECO:0000256" key="6">
    <source>
        <dbReference type="SAM" id="SignalP"/>
    </source>
</evidence>
<dbReference type="InterPro" id="IPR021109">
    <property type="entry name" value="Peptidase_aspartic_dom_sf"/>
</dbReference>
<dbReference type="InterPro" id="IPR051708">
    <property type="entry name" value="Plant_Aspart_Prot_A1"/>
</dbReference>
<dbReference type="PANTHER" id="PTHR47967">
    <property type="entry name" value="OS07G0603500 PROTEIN-RELATED"/>
    <property type="match status" value="1"/>
</dbReference>
<evidence type="ECO:0000256" key="3">
    <source>
        <dbReference type="ARBA" id="ARBA00022750"/>
    </source>
</evidence>
<proteinExistence type="inferred from homology"/>